<evidence type="ECO:0000259" key="6">
    <source>
        <dbReference type="PROSITE" id="PS51935"/>
    </source>
</evidence>
<evidence type="ECO:0000313" key="8">
    <source>
        <dbReference type="Proteomes" id="UP001597046"/>
    </source>
</evidence>
<evidence type="ECO:0000256" key="2">
    <source>
        <dbReference type="ARBA" id="ARBA00022670"/>
    </source>
</evidence>
<dbReference type="InterPro" id="IPR000064">
    <property type="entry name" value="NLP_P60_dom"/>
</dbReference>
<dbReference type="InterPro" id="IPR038765">
    <property type="entry name" value="Papain-like_cys_pep_sf"/>
</dbReference>
<evidence type="ECO:0000256" key="5">
    <source>
        <dbReference type="SAM" id="SignalP"/>
    </source>
</evidence>
<accession>A0ABW3N4M0</accession>
<dbReference type="Gene3D" id="3.90.1720.10">
    <property type="entry name" value="endopeptidase domain like (from Nostoc punctiforme)"/>
    <property type="match status" value="1"/>
</dbReference>
<keyword evidence="5" id="KW-0732">Signal</keyword>
<dbReference type="PANTHER" id="PTHR47053:SF1">
    <property type="entry name" value="MUREIN DD-ENDOPEPTIDASE MEPH-RELATED"/>
    <property type="match status" value="1"/>
</dbReference>
<reference evidence="8" key="1">
    <citation type="journal article" date="2019" name="Int. J. Syst. Evol. Microbiol.">
        <title>The Global Catalogue of Microorganisms (GCM) 10K type strain sequencing project: providing services to taxonomists for standard genome sequencing and annotation.</title>
        <authorList>
            <consortium name="The Broad Institute Genomics Platform"/>
            <consortium name="The Broad Institute Genome Sequencing Center for Infectious Disease"/>
            <person name="Wu L."/>
            <person name="Ma J."/>
        </authorList>
    </citation>
    <scope>NUCLEOTIDE SEQUENCE [LARGE SCALE GENOMIC DNA]</scope>
    <source>
        <strain evidence="8">CCUG 57508</strain>
    </source>
</reference>
<evidence type="ECO:0000256" key="4">
    <source>
        <dbReference type="ARBA" id="ARBA00022807"/>
    </source>
</evidence>
<protein>
    <submittedName>
        <fullName evidence="7">C40 family peptidase</fullName>
    </submittedName>
</protein>
<dbReference type="RefSeq" id="WP_386054480.1">
    <property type="nucleotide sequence ID" value="NZ_JBHTKH010000018.1"/>
</dbReference>
<proteinExistence type="inferred from homology"/>
<dbReference type="SUPFAM" id="SSF54001">
    <property type="entry name" value="Cysteine proteinases"/>
    <property type="match status" value="1"/>
</dbReference>
<evidence type="ECO:0000256" key="3">
    <source>
        <dbReference type="ARBA" id="ARBA00022801"/>
    </source>
</evidence>
<dbReference type="PROSITE" id="PS51935">
    <property type="entry name" value="NLPC_P60"/>
    <property type="match status" value="1"/>
</dbReference>
<evidence type="ECO:0000256" key="1">
    <source>
        <dbReference type="ARBA" id="ARBA00007074"/>
    </source>
</evidence>
<dbReference type="Proteomes" id="UP001597046">
    <property type="component" value="Unassembled WGS sequence"/>
</dbReference>
<organism evidence="7 8">
    <name type="scientific">Terrabacter terrigena</name>
    <dbReference type="NCBI Taxonomy" id="574718"/>
    <lineage>
        <taxon>Bacteria</taxon>
        <taxon>Bacillati</taxon>
        <taxon>Actinomycetota</taxon>
        <taxon>Actinomycetes</taxon>
        <taxon>Micrococcales</taxon>
        <taxon>Intrasporangiaceae</taxon>
        <taxon>Terrabacter</taxon>
    </lineage>
</organism>
<keyword evidence="2" id="KW-0645">Protease</keyword>
<keyword evidence="3" id="KW-0378">Hydrolase</keyword>
<keyword evidence="8" id="KW-1185">Reference proteome</keyword>
<comment type="similarity">
    <text evidence="1">Belongs to the peptidase C40 family.</text>
</comment>
<gene>
    <name evidence="7" type="ORF">ACFQ2V_18870</name>
</gene>
<feature type="signal peptide" evidence="5">
    <location>
        <begin position="1"/>
        <end position="32"/>
    </location>
</feature>
<comment type="caution">
    <text evidence="7">The sequence shown here is derived from an EMBL/GenBank/DDBJ whole genome shotgun (WGS) entry which is preliminary data.</text>
</comment>
<keyword evidence="4" id="KW-0788">Thiol protease</keyword>
<dbReference type="Pfam" id="PF00877">
    <property type="entry name" value="NLPC_P60"/>
    <property type="match status" value="1"/>
</dbReference>
<feature type="domain" description="NlpC/P60" evidence="6">
    <location>
        <begin position="74"/>
        <end position="191"/>
    </location>
</feature>
<evidence type="ECO:0000313" key="7">
    <source>
        <dbReference type="EMBL" id="MFD1056380.1"/>
    </source>
</evidence>
<name>A0ABW3N4M0_9MICO</name>
<dbReference type="PANTHER" id="PTHR47053">
    <property type="entry name" value="MUREIN DD-ENDOPEPTIDASE MEPH-RELATED"/>
    <property type="match status" value="1"/>
</dbReference>
<dbReference type="EMBL" id="JBHTKH010000018">
    <property type="protein sequence ID" value="MFD1056380.1"/>
    <property type="molecule type" value="Genomic_DNA"/>
</dbReference>
<feature type="chain" id="PRO_5047541181" evidence="5">
    <location>
        <begin position="33"/>
        <end position="191"/>
    </location>
</feature>
<sequence>MPATSSARPGRHRRPARRLPLHSLALAPLVGAALLLGTGAAPPASSTAPPAAAQSATPVTEKGVNVATAPVATVPRRIQALRLAAAQVGKPYRWGAAGPYAFDCSGLIYYVYRTRLHIAVPRTANAQRLATVRVAKANILAGDLVFFMRAGRAYHVGVYAGNGKVWHSPRPGQRVQLSRLWTTAWVAGRVR</sequence>
<dbReference type="InterPro" id="IPR051202">
    <property type="entry name" value="Peptidase_C40"/>
</dbReference>